<dbReference type="GO" id="GO:0006614">
    <property type="term" value="P:SRP-dependent cotranslational protein targeting to membrane"/>
    <property type="evidence" value="ECO:0007669"/>
    <property type="project" value="InterPro"/>
</dbReference>
<accession>D6GW44</accession>
<dbReference type="AlphaFoldDB" id="D6GW44"/>
<dbReference type="SUPFAM" id="SSF47364">
    <property type="entry name" value="Domain of the SRP/SRP receptor G-proteins"/>
    <property type="match status" value="1"/>
</dbReference>
<evidence type="ECO:0000313" key="13">
    <source>
        <dbReference type="Proteomes" id="UP000009376"/>
    </source>
</evidence>
<keyword evidence="8" id="KW-0472">Membrane</keyword>
<name>D6GW44_PARA5</name>
<dbReference type="InterPro" id="IPR003593">
    <property type="entry name" value="AAA+_ATPase"/>
</dbReference>
<dbReference type="Pfam" id="PF02881">
    <property type="entry name" value="SRP54_N"/>
    <property type="match status" value="1"/>
</dbReference>
<keyword evidence="4" id="KW-0963">Cytoplasm</keyword>
<dbReference type="InterPro" id="IPR036225">
    <property type="entry name" value="SRP/SRP_N"/>
</dbReference>
<dbReference type="InterPro" id="IPR042101">
    <property type="entry name" value="SRP54_N_sf"/>
</dbReference>
<protein>
    <submittedName>
        <fullName evidence="12">Signal recognition particle receptor</fullName>
    </submittedName>
</protein>
<dbReference type="PANTHER" id="PTHR43134">
    <property type="entry name" value="SIGNAL RECOGNITION PARTICLE RECEPTOR SUBUNIT ALPHA"/>
    <property type="match status" value="1"/>
</dbReference>
<dbReference type="Proteomes" id="UP000009376">
    <property type="component" value="Unassembled WGS sequence"/>
</dbReference>
<evidence type="ECO:0000256" key="7">
    <source>
        <dbReference type="ARBA" id="ARBA00023134"/>
    </source>
</evidence>
<dbReference type="EMBL" id="GG745573">
    <property type="protein sequence ID" value="EFD92569.1"/>
    <property type="molecule type" value="Genomic_DNA"/>
</dbReference>
<keyword evidence="10" id="KW-0175">Coiled coil</keyword>
<evidence type="ECO:0000256" key="6">
    <source>
        <dbReference type="ARBA" id="ARBA00022801"/>
    </source>
</evidence>
<dbReference type="PROSITE" id="PS00300">
    <property type="entry name" value="SRP54"/>
    <property type="match status" value="1"/>
</dbReference>
<reference evidence="12 13" key="1">
    <citation type="journal article" date="2010" name="Proc. Natl. Acad. Sci. U.S.A.">
        <title>Enigmatic, ultrasmall, uncultivated Archaea.</title>
        <authorList>
            <person name="Baker B.J."/>
            <person name="Comolli L.R."/>
            <person name="Dick G.J."/>
            <person name="Hauser L.J."/>
            <person name="Hyatt D."/>
            <person name="Dill B.D."/>
            <person name="Land M.L."/>
            <person name="Verberkmoes N.C."/>
            <person name="Hettich R.L."/>
            <person name="Banfield J.F."/>
        </authorList>
    </citation>
    <scope>NUCLEOTIDE SEQUENCE [LARGE SCALE GENOMIC DNA]</scope>
</reference>
<feature type="non-terminal residue" evidence="12">
    <location>
        <position position="386"/>
    </location>
</feature>
<comment type="similarity">
    <text evidence="2">Belongs to the GTP-binding SRP family.</text>
</comment>
<dbReference type="SMART" id="SM00382">
    <property type="entry name" value="AAA"/>
    <property type="match status" value="1"/>
</dbReference>
<evidence type="ECO:0000256" key="8">
    <source>
        <dbReference type="ARBA" id="ARBA00023136"/>
    </source>
</evidence>
<dbReference type="Gene3D" id="1.20.120.140">
    <property type="entry name" value="Signal recognition particle SRP54, nucleotide-binding domain"/>
    <property type="match status" value="1"/>
</dbReference>
<dbReference type="NCBIfam" id="TIGR00064">
    <property type="entry name" value="ftsY"/>
    <property type="match status" value="1"/>
</dbReference>
<dbReference type="GO" id="GO:0005525">
    <property type="term" value="F:GTP binding"/>
    <property type="evidence" value="ECO:0007669"/>
    <property type="project" value="UniProtKB-KW"/>
</dbReference>
<evidence type="ECO:0000313" key="12">
    <source>
        <dbReference type="EMBL" id="EFD92569.1"/>
    </source>
</evidence>
<keyword evidence="3" id="KW-1003">Cell membrane</keyword>
<evidence type="ECO:0000256" key="3">
    <source>
        <dbReference type="ARBA" id="ARBA00022475"/>
    </source>
</evidence>
<sequence length="386" mass="43108">MFDFIKKKIKDSINSIQKKLSKEEEKDLKEDENKEEALLKQDELELKKEILPEDKKELKEEVKEIQKEVKELKKEEEILEKPDKKEEEKVQSKKRSILKHSISESDVDMIYSEIKTVLLENNVALSVLENIQKDLKNKLVGESVSMFGNKKYLNNVIRDSIANTLIGYDKEEFISKIKSKKPFVILVIGVNGAGKTTTIAKLCKLFLSKGLKPVIAAGDTFRAASIEQLEIHAKKLKVPIIKHTYGSDPAAVAFDAIKHANSAKEDVVVIDTAGRSDINKNLIEELKKVKRVSKPDMTIFIGDALTGNDVVKQAEVYDKEIGIDANILSKADVDKKGGAVLSISYITKKPILFLGVGQGSDDLIPVSFSAIAFSAPMILCHSYRIP</sequence>
<evidence type="ECO:0000256" key="4">
    <source>
        <dbReference type="ARBA" id="ARBA00022490"/>
    </source>
</evidence>
<feature type="coiled-coil region" evidence="10">
    <location>
        <begin position="6"/>
        <end position="82"/>
    </location>
</feature>
<feature type="domain" description="SRP54-type proteins GTP-binding" evidence="11">
    <location>
        <begin position="350"/>
        <end position="363"/>
    </location>
</feature>
<dbReference type="GO" id="GO:0005886">
    <property type="term" value="C:plasma membrane"/>
    <property type="evidence" value="ECO:0007669"/>
    <property type="project" value="UniProtKB-SubCell"/>
</dbReference>
<dbReference type="InterPro" id="IPR013822">
    <property type="entry name" value="Signal_recog_particl_SRP54_hlx"/>
</dbReference>
<evidence type="ECO:0000256" key="10">
    <source>
        <dbReference type="SAM" id="Coils"/>
    </source>
</evidence>
<proteinExistence type="inferred from homology"/>
<dbReference type="InterPro" id="IPR027417">
    <property type="entry name" value="P-loop_NTPase"/>
</dbReference>
<dbReference type="PANTHER" id="PTHR43134:SF1">
    <property type="entry name" value="SIGNAL RECOGNITION PARTICLE RECEPTOR SUBUNIT ALPHA"/>
    <property type="match status" value="1"/>
</dbReference>
<evidence type="ECO:0000256" key="9">
    <source>
        <dbReference type="ARBA" id="ARBA00023170"/>
    </source>
</evidence>
<gene>
    <name evidence="12" type="ORF">BJBARM5_1106</name>
</gene>
<dbReference type="InterPro" id="IPR004390">
    <property type="entry name" value="SR_rcpt_FtsY"/>
</dbReference>
<evidence type="ECO:0000256" key="5">
    <source>
        <dbReference type="ARBA" id="ARBA00022741"/>
    </source>
</evidence>
<evidence type="ECO:0000259" key="11">
    <source>
        <dbReference type="PROSITE" id="PS00300"/>
    </source>
</evidence>
<dbReference type="GO" id="GO:0005737">
    <property type="term" value="C:cytoplasm"/>
    <property type="evidence" value="ECO:0007669"/>
    <property type="project" value="UniProtKB-ARBA"/>
</dbReference>
<dbReference type="Gene3D" id="3.40.50.300">
    <property type="entry name" value="P-loop containing nucleotide triphosphate hydrolases"/>
    <property type="match status" value="1"/>
</dbReference>
<dbReference type="GO" id="GO:0005047">
    <property type="term" value="F:signal recognition particle binding"/>
    <property type="evidence" value="ECO:0007669"/>
    <property type="project" value="TreeGrafter"/>
</dbReference>
<keyword evidence="6" id="KW-0378">Hydrolase</keyword>
<evidence type="ECO:0000256" key="1">
    <source>
        <dbReference type="ARBA" id="ARBA00004413"/>
    </source>
</evidence>
<organism evidence="12 13">
    <name type="scientific">Candidatus Parvarchaeum acidophilus ARMAN-5</name>
    <dbReference type="NCBI Taxonomy" id="662762"/>
    <lineage>
        <taxon>Archaea</taxon>
        <taxon>Candidatus Parvarchaeota</taxon>
        <taxon>Candidatus Parvarchaeum</taxon>
    </lineage>
</organism>
<keyword evidence="7" id="KW-0342">GTP-binding</keyword>
<keyword evidence="5" id="KW-0547">Nucleotide-binding</keyword>
<dbReference type="GO" id="GO:0003924">
    <property type="term" value="F:GTPase activity"/>
    <property type="evidence" value="ECO:0007669"/>
    <property type="project" value="TreeGrafter"/>
</dbReference>
<comment type="subcellular location">
    <subcellularLocation>
        <location evidence="1">Cell membrane</location>
        <topology evidence="1">Peripheral membrane protein</topology>
        <orientation evidence="1">Cytoplasmic side</orientation>
    </subcellularLocation>
</comment>
<dbReference type="Pfam" id="PF00448">
    <property type="entry name" value="SRP54"/>
    <property type="match status" value="1"/>
</dbReference>
<dbReference type="InterPro" id="IPR000897">
    <property type="entry name" value="SRP54_GTPase_dom"/>
</dbReference>
<keyword evidence="9 12" id="KW-0675">Receptor</keyword>
<dbReference type="SUPFAM" id="SSF52540">
    <property type="entry name" value="P-loop containing nucleoside triphosphate hydrolases"/>
    <property type="match status" value="1"/>
</dbReference>
<dbReference type="SMART" id="SM00962">
    <property type="entry name" value="SRP54"/>
    <property type="match status" value="1"/>
</dbReference>
<evidence type="ECO:0000256" key="2">
    <source>
        <dbReference type="ARBA" id="ARBA00008531"/>
    </source>
</evidence>